<keyword evidence="3" id="KW-1185">Reference proteome</keyword>
<accession>A0A7L9FH47</accession>
<evidence type="ECO:0000259" key="1">
    <source>
        <dbReference type="SMART" id="SM00989"/>
    </source>
</evidence>
<dbReference type="EMBL" id="CP062310">
    <property type="protein sequence ID" value="QOJ79158.1"/>
    <property type="molecule type" value="Genomic_DNA"/>
</dbReference>
<name>A0A7L9FH47_9CREN</name>
<dbReference type="RefSeq" id="WP_192819130.1">
    <property type="nucleotide sequence ID" value="NZ_CP062310.1"/>
</dbReference>
<proteinExistence type="predicted"/>
<dbReference type="InParanoid" id="A0A7L9FH47"/>
<reference evidence="2 3" key="1">
    <citation type="submission" date="2020-10" db="EMBL/GenBank/DDBJ databases">
        <title>Thermofilum lucidum 3507LT sp. nov. a novel member of Thermofilaceae family isolated from Chile hot spring, and proposal of description order Thermofilales.</title>
        <authorList>
            <person name="Zayulina K.S."/>
            <person name="Elcheninov A.G."/>
            <person name="Toshchakov S.V."/>
            <person name="Kublanov I.V."/>
        </authorList>
    </citation>
    <scope>NUCLEOTIDE SEQUENCE [LARGE SCALE GENOMIC DNA]</scope>
    <source>
        <strain evidence="2 3">3507LT</strain>
    </source>
</reference>
<dbReference type="InterPro" id="IPR004096">
    <property type="entry name" value="V4R"/>
</dbReference>
<organism evidence="2 3">
    <name type="scientific">Infirmifilum lucidum</name>
    <dbReference type="NCBI Taxonomy" id="2776706"/>
    <lineage>
        <taxon>Archaea</taxon>
        <taxon>Thermoproteota</taxon>
        <taxon>Thermoprotei</taxon>
        <taxon>Thermofilales</taxon>
        <taxon>Thermofilaceae</taxon>
        <taxon>Infirmifilum</taxon>
    </lineage>
</organism>
<sequence>MLSRFKGLMSYELGRIFILPSTSTYMFRIVYSEEALLARGVLIECLECFSRNNVPILTLHVSWNEETRELWAFVVADVPDSSTARRVTDCLSRVNMVRRAEFAPPISNGVSADPWGYPPLLGGQRSVIMRGEVLSKFLLAGWSQLGTGFGSILYYTFFEAGASAYRDFYSKLLKRREDIAVLAARAFTLMGYGVLEILEWSDEKFVARVHDNVECKALAGIEEAESMMIRGMLAGFVAASWGVGMRDVLPSETKCVKRGDPYCEFVITRR</sequence>
<dbReference type="SUPFAM" id="SSF111126">
    <property type="entry name" value="Ligand-binding domain in the NO signalling and Golgi transport"/>
    <property type="match status" value="1"/>
</dbReference>
<evidence type="ECO:0000313" key="3">
    <source>
        <dbReference type="Proteomes" id="UP000594121"/>
    </source>
</evidence>
<gene>
    <name evidence="2" type="ORF">IG193_01470</name>
</gene>
<dbReference type="Proteomes" id="UP000594121">
    <property type="component" value="Chromosome"/>
</dbReference>
<protein>
    <recommendedName>
        <fullName evidence="1">4-vinyl reductase 4VR domain-containing protein</fullName>
    </recommendedName>
</protein>
<dbReference type="AlphaFoldDB" id="A0A7L9FH47"/>
<dbReference type="Gene3D" id="3.30.1380.20">
    <property type="entry name" value="Trafficking protein particle complex subunit 3"/>
    <property type="match status" value="1"/>
</dbReference>
<evidence type="ECO:0000313" key="2">
    <source>
        <dbReference type="EMBL" id="QOJ79158.1"/>
    </source>
</evidence>
<feature type="domain" description="4-vinyl reductase 4VR" evidence="1">
    <location>
        <begin position="204"/>
        <end position="269"/>
    </location>
</feature>
<dbReference type="SMART" id="SM00989">
    <property type="entry name" value="V4R"/>
    <property type="match status" value="1"/>
</dbReference>
<dbReference type="GeneID" id="59148524"/>
<dbReference type="InterPro" id="IPR024096">
    <property type="entry name" value="NO_sig/Golgi_transp_ligand-bd"/>
</dbReference>
<dbReference type="KEGG" id="thel:IG193_01470"/>